<accession>A0A9N8F2M8</accession>
<evidence type="ECO:0000313" key="2">
    <source>
        <dbReference type="EMBL" id="CAB9529295.1"/>
    </source>
</evidence>
<sequence>MEKDDQFYINPYTGKPLRKKPAQKPASTMVHPETHNDDEVDLISLFNTGAHKNRNAAKRKPSISTGSVATEDRARTRRKTTKTAVSSAMESVPEMVDLNNSEDNEEVEDDEGITAASSYDFETKVKAIIDYKIGDDLEIMSRTMPQTHTPRSTTSAWTTRKRRVRT</sequence>
<proteinExistence type="predicted"/>
<feature type="compositionally biased region" description="Polar residues" evidence="1">
    <location>
        <begin position="143"/>
        <end position="158"/>
    </location>
</feature>
<feature type="region of interest" description="Disordered" evidence="1">
    <location>
        <begin position="143"/>
        <end position="166"/>
    </location>
</feature>
<feature type="region of interest" description="Disordered" evidence="1">
    <location>
        <begin position="1"/>
        <end position="35"/>
    </location>
</feature>
<dbReference type="EMBL" id="CAICTM010002454">
    <property type="protein sequence ID" value="CAB9529295.1"/>
    <property type="molecule type" value="Genomic_DNA"/>
</dbReference>
<keyword evidence="3" id="KW-1185">Reference proteome</keyword>
<dbReference type="Proteomes" id="UP001153069">
    <property type="component" value="Unassembled WGS sequence"/>
</dbReference>
<feature type="compositionally biased region" description="Acidic residues" evidence="1">
    <location>
        <begin position="100"/>
        <end position="111"/>
    </location>
</feature>
<feature type="compositionally biased region" description="Basic residues" evidence="1">
    <location>
        <begin position="51"/>
        <end position="61"/>
    </location>
</feature>
<evidence type="ECO:0000313" key="3">
    <source>
        <dbReference type="Proteomes" id="UP001153069"/>
    </source>
</evidence>
<protein>
    <submittedName>
        <fullName evidence="2">Uncharacterized protein</fullName>
    </submittedName>
</protein>
<name>A0A9N8F2M8_9STRA</name>
<reference evidence="2" key="1">
    <citation type="submission" date="2020-06" db="EMBL/GenBank/DDBJ databases">
        <authorList>
            <consortium name="Plant Systems Biology data submission"/>
        </authorList>
    </citation>
    <scope>NUCLEOTIDE SEQUENCE</scope>
    <source>
        <strain evidence="2">D6</strain>
    </source>
</reference>
<feature type="region of interest" description="Disordered" evidence="1">
    <location>
        <begin position="49"/>
        <end position="111"/>
    </location>
</feature>
<evidence type="ECO:0000256" key="1">
    <source>
        <dbReference type="SAM" id="MobiDB-lite"/>
    </source>
</evidence>
<gene>
    <name evidence="2" type="ORF">SEMRO_2456_G328200.1</name>
</gene>
<comment type="caution">
    <text evidence="2">The sequence shown here is derived from an EMBL/GenBank/DDBJ whole genome shotgun (WGS) entry which is preliminary data.</text>
</comment>
<organism evidence="2 3">
    <name type="scientific">Seminavis robusta</name>
    <dbReference type="NCBI Taxonomy" id="568900"/>
    <lineage>
        <taxon>Eukaryota</taxon>
        <taxon>Sar</taxon>
        <taxon>Stramenopiles</taxon>
        <taxon>Ochrophyta</taxon>
        <taxon>Bacillariophyta</taxon>
        <taxon>Bacillariophyceae</taxon>
        <taxon>Bacillariophycidae</taxon>
        <taxon>Naviculales</taxon>
        <taxon>Naviculaceae</taxon>
        <taxon>Seminavis</taxon>
    </lineage>
</organism>
<dbReference type="AlphaFoldDB" id="A0A9N8F2M8"/>